<evidence type="ECO:0000256" key="1">
    <source>
        <dbReference type="SAM" id="SignalP"/>
    </source>
</evidence>
<name>A0A2S6IRM7_9FLAO</name>
<evidence type="ECO:0000313" key="3">
    <source>
        <dbReference type="Proteomes" id="UP000239002"/>
    </source>
</evidence>
<dbReference type="Proteomes" id="UP000239002">
    <property type="component" value="Unassembled WGS sequence"/>
</dbReference>
<dbReference type="AlphaFoldDB" id="A0A2S6IRM7"/>
<accession>A0A2S6IRM7</accession>
<dbReference type="PROSITE" id="PS51257">
    <property type="entry name" value="PROKAR_LIPOPROTEIN"/>
    <property type="match status" value="1"/>
</dbReference>
<proteinExistence type="predicted"/>
<dbReference type="OrthoDB" id="1436332at2"/>
<organism evidence="2 3">
    <name type="scientific">Nonlabens xylanidelens</name>
    <dbReference type="NCBI Taxonomy" id="191564"/>
    <lineage>
        <taxon>Bacteria</taxon>
        <taxon>Pseudomonadati</taxon>
        <taxon>Bacteroidota</taxon>
        <taxon>Flavobacteriia</taxon>
        <taxon>Flavobacteriales</taxon>
        <taxon>Flavobacteriaceae</taxon>
        <taxon>Nonlabens</taxon>
    </lineage>
</organism>
<dbReference type="EMBL" id="PTJE01000001">
    <property type="protein sequence ID" value="PPK96897.1"/>
    <property type="molecule type" value="Genomic_DNA"/>
</dbReference>
<gene>
    <name evidence="2" type="ORF">LY01_00722</name>
</gene>
<comment type="caution">
    <text evidence="2">The sequence shown here is derived from an EMBL/GenBank/DDBJ whole genome shotgun (WGS) entry which is preliminary data.</text>
</comment>
<evidence type="ECO:0008006" key="4">
    <source>
        <dbReference type="Google" id="ProtNLM"/>
    </source>
</evidence>
<keyword evidence="3" id="KW-1185">Reference proteome</keyword>
<reference evidence="2 3" key="1">
    <citation type="submission" date="2018-02" db="EMBL/GenBank/DDBJ databases">
        <title>Genomic Encyclopedia of Archaeal and Bacterial Type Strains, Phase II (KMG-II): from individual species to whole genera.</title>
        <authorList>
            <person name="Goeker M."/>
        </authorList>
    </citation>
    <scope>NUCLEOTIDE SEQUENCE [LARGE SCALE GENOMIC DNA]</scope>
    <source>
        <strain evidence="2 3">DSM 16809</strain>
    </source>
</reference>
<feature type="chain" id="PRO_5015641173" description="Lipoprotein" evidence="1">
    <location>
        <begin position="20"/>
        <end position="145"/>
    </location>
</feature>
<sequence length="145" mass="15528">MKNLFKTSLLIFISILLFSCDNDDGMADNQNVCTYEGLTFFDGTTQTLIPESQLTTELFLNGSGNGIPEIEIYETTNPGNIWLLTKAVTANSSDGGTLGLGNTNYTVAVTCQRSGTAVGDEFRFDVVTANGLEGELCVVLDAIIP</sequence>
<protein>
    <recommendedName>
        <fullName evidence="4">Lipoprotein</fullName>
    </recommendedName>
</protein>
<dbReference type="RefSeq" id="WP_104514427.1">
    <property type="nucleotide sequence ID" value="NZ_MQVW01000027.1"/>
</dbReference>
<keyword evidence="1" id="KW-0732">Signal</keyword>
<feature type="signal peptide" evidence="1">
    <location>
        <begin position="1"/>
        <end position="19"/>
    </location>
</feature>
<evidence type="ECO:0000313" key="2">
    <source>
        <dbReference type="EMBL" id="PPK96897.1"/>
    </source>
</evidence>